<keyword evidence="1" id="KW-0862">Zinc</keyword>
<dbReference type="Gene3D" id="4.10.60.10">
    <property type="entry name" value="Zinc finger, CCHC-type"/>
    <property type="match status" value="1"/>
</dbReference>
<keyword evidence="1" id="KW-0479">Metal-binding</keyword>
<evidence type="ECO:0000256" key="1">
    <source>
        <dbReference type="PROSITE-ProRule" id="PRU00047"/>
    </source>
</evidence>
<dbReference type="SUPFAM" id="SSF57756">
    <property type="entry name" value="Retrovirus zinc finger-like domains"/>
    <property type="match status" value="1"/>
</dbReference>
<evidence type="ECO:0000313" key="4">
    <source>
        <dbReference type="Proteomes" id="UP001153636"/>
    </source>
</evidence>
<proteinExistence type="predicted"/>
<gene>
    <name evidence="3" type="ORF">PSYICH_LOCUS14765</name>
</gene>
<reference evidence="3" key="1">
    <citation type="submission" date="2022-01" db="EMBL/GenBank/DDBJ databases">
        <authorList>
            <person name="King R."/>
        </authorList>
    </citation>
    <scope>NUCLEOTIDE SEQUENCE</scope>
</reference>
<dbReference type="InterPro" id="IPR036875">
    <property type="entry name" value="Znf_CCHC_sf"/>
</dbReference>
<dbReference type="AlphaFoldDB" id="A0A9P0DBW4"/>
<keyword evidence="1" id="KW-0863">Zinc-finger</keyword>
<dbReference type="SMART" id="SM00343">
    <property type="entry name" value="ZnF_C2HC"/>
    <property type="match status" value="1"/>
</dbReference>
<dbReference type="Proteomes" id="UP001153636">
    <property type="component" value="Chromosome 8"/>
</dbReference>
<evidence type="ECO:0000259" key="2">
    <source>
        <dbReference type="PROSITE" id="PS50158"/>
    </source>
</evidence>
<dbReference type="GO" id="GO:0003676">
    <property type="term" value="F:nucleic acid binding"/>
    <property type="evidence" value="ECO:0007669"/>
    <property type="project" value="InterPro"/>
</dbReference>
<dbReference type="EMBL" id="OV651820">
    <property type="protein sequence ID" value="CAH1114055.1"/>
    <property type="molecule type" value="Genomic_DNA"/>
</dbReference>
<name>A0A9P0DBW4_9CUCU</name>
<dbReference type="GO" id="GO:0008270">
    <property type="term" value="F:zinc ion binding"/>
    <property type="evidence" value="ECO:0007669"/>
    <property type="project" value="UniProtKB-KW"/>
</dbReference>
<dbReference type="PROSITE" id="PS50158">
    <property type="entry name" value="ZF_CCHC"/>
    <property type="match status" value="1"/>
</dbReference>
<accession>A0A9P0DBW4</accession>
<keyword evidence="4" id="KW-1185">Reference proteome</keyword>
<evidence type="ECO:0000313" key="3">
    <source>
        <dbReference type="EMBL" id="CAH1114055.1"/>
    </source>
</evidence>
<dbReference type="Pfam" id="PF00098">
    <property type="entry name" value="zf-CCHC"/>
    <property type="match status" value="1"/>
</dbReference>
<protein>
    <recommendedName>
        <fullName evidence="2">CCHC-type domain-containing protein</fullName>
    </recommendedName>
</protein>
<sequence length="135" mass="14403">MCFTCKQSGHIAANCPSSPNTIDFAPIEQNFFMISMVSTSNTLTFTTLPPTKKHSPSHASCTTTANTTSTLIVPPPTLTESTVARVDIPNQTTSTTLPPLNTSTIEIPTTISAVAKRSISEVSSPSSDKDLLRYL</sequence>
<feature type="domain" description="CCHC-type" evidence="2">
    <location>
        <begin position="2"/>
        <end position="17"/>
    </location>
</feature>
<organism evidence="3 4">
    <name type="scientific">Psylliodes chrysocephalus</name>
    <dbReference type="NCBI Taxonomy" id="3402493"/>
    <lineage>
        <taxon>Eukaryota</taxon>
        <taxon>Metazoa</taxon>
        <taxon>Ecdysozoa</taxon>
        <taxon>Arthropoda</taxon>
        <taxon>Hexapoda</taxon>
        <taxon>Insecta</taxon>
        <taxon>Pterygota</taxon>
        <taxon>Neoptera</taxon>
        <taxon>Endopterygota</taxon>
        <taxon>Coleoptera</taxon>
        <taxon>Polyphaga</taxon>
        <taxon>Cucujiformia</taxon>
        <taxon>Chrysomeloidea</taxon>
        <taxon>Chrysomelidae</taxon>
        <taxon>Galerucinae</taxon>
        <taxon>Alticini</taxon>
        <taxon>Psylliodes</taxon>
    </lineage>
</organism>
<dbReference type="InterPro" id="IPR001878">
    <property type="entry name" value="Znf_CCHC"/>
</dbReference>